<gene>
    <name evidence="11" type="primary">OR21</name>
</gene>
<keyword evidence="7 10" id="KW-0472">Membrane</keyword>
<dbReference type="GO" id="GO:0005549">
    <property type="term" value="F:odorant binding"/>
    <property type="evidence" value="ECO:0007669"/>
    <property type="project" value="InterPro"/>
</dbReference>
<dbReference type="AlphaFoldDB" id="A0A0E3U366"/>
<protein>
    <recommendedName>
        <fullName evidence="10">Odorant receptor</fullName>
    </recommendedName>
</protein>
<feature type="transmembrane region" description="Helical" evidence="10">
    <location>
        <begin position="172"/>
        <end position="194"/>
    </location>
</feature>
<evidence type="ECO:0000256" key="6">
    <source>
        <dbReference type="ARBA" id="ARBA00022989"/>
    </source>
</evidence>
<organism evidence="11">
    <name type="scientific">Anomala corpulenta</name>
    <dbReference type="NCBI Taxonomy" id="931571"/>
    <lineage>
        <taxon>Eukaryota</taxon>
        <taxon>Metazoa</taxon>
        <taxon>Ecdysozoa</taxon>
        <taxon>Arthropoda</taxon>
        <taxon>Hexapoda</taxon>
        <taxon>Insecta</taxon>
        <taxon>Pterygota</taxon>
        <taxon>Neoptera</taxon>
        <taxon>Endopterygota</taxon>
        <taxon>Coleoptera</taxon>
        <taxon>Polyphaga</taxon>
        <taxon>Scarabaeiformia</taxon>
        <taxon>Scarabaeidae</taxon>
        <taxon>Rutelinae</taxon>
        <taxon>Anomala</taxon>
    </lineage>
</organism>
<keyword evidence="5 10" id="KW-0552">Olfaction</keyword>
<evidence type="ECO:0000256" key="7">
    <source>
        <dbReference type="ARBA" id="ARBA00023136"/>
    </source>
</evidence>
<reference evidence="11" key="1">
    <citation type="journal article" date="2015" name="PLoS ONE">
        <title>Chemosensory Gene Families in Adult Antennae of Anomala corpulenta Motschulsky (Coleoptera: Scarabaeidae: Rutelinae).</title>
        <authorList>
            <person name="Li X."/>
            <person name="Ju Q."/>
            <person name="Jie W."/>
            <person name="Li F."/>
            <person name="Jiang X."/>
            <person name="Hu J."/>
            <person name="Qu M."/>
        </authorList>
    </citation>
    <scope>NUCLEOTIDE SEQUENCE</scope>
</reference>
<evidence type="ECO:0000256" key="8">
    <source>
        <dbReference type="ARBA" id="ARBA00023170"/>
    </source>
</evidence>
<dbReference type="PANTHER" id="PTHR21137:SF35">
    <property type="entry name" value="ODORANT RECEPTOR 19A-RELATED"/>
    <property type="match status" value="1"/>
</dbReference>
<evidence type="ECO:0000256" key="1">
    <source>
        <dbReference type="ARBA" id="ARBA00004651"/>
    </source>
</evidence>
<dbReference type="GO" id="GO:0004984">
    <property type="term" value="F:olfactory receptor activity"/>
    <property type="evidence" value="ECO:0007669"/>
    <property type="project" value="InterPro"/>
</dbReference>
<feature type="transmembrane region" description="Helical" evidence="10">
    <location>
        <begin position="250"/>
        <end position="272"/>
    </location>
</feature>
<feature type="transmembrane region" description="Helical" evidence="10">
    <location>
        <begin position="119"/>
        <end position="136"/>
    </location>
</feature>
<dbReference type="EMBL" id="KM251675">
    <property type="protein sequence ID" value="AKC58556.1"/>
    <property type="molecule type" value="mRNA"/>
</dbReference>
<keyword evidence="6 10" id="KW-1133">Transmembrane helix</keyword>
<evidence type="ECO:0000256" key="2">
    <source>
        <dbReference type="ARBA" id="ARBA00022475"/>
    </source>
</evidence>
<evidence type="ECO:0000256" key="5">
    <source>
        <dbReference type="ARBA" id="ARBA00022725"/>
    </source>
</evidence>
<accession>A0A0E3U366</accession>
<evidence type="ECO:0000256" key="3">
    <source>
        <dbReference type="ARBA" id="ARBA00022606"/>
    </source>
</evidence>
<keyword evidence="9 10" id="KW-0807">Transducer</keyword>
<feature type="transmembrane region" description="Helical" evidence="10">
    <location>
        <begin position="148"/>
        <end position="166"/>
    </location>
</feature>
<dbReference type="PANTHER" id="PTHR21137">
    <property type="entry name" value="ODORANT RECEPTOR"/>
    <property type="match status" value="1"/>
</dbReference>
<feature type="transmembrane region" description="Helical" evidence="10">
    <location>
        <begin position="284"/>
        <end position="301"/>
    </location>
</feature>
<evidence type="ECO:0000256" key="4">
    <source>
        <dbReference type="ARBA" id="ARBA00022692"/>
    </source>
</evidence>
<comment type="caution">
    <text evidence="10">Lacks conserved residue(s) required for the propagation of feature annotation.</text>
</comment>
<dbReference type="InterPro" id="IPR004117">
    <property type="entry name" value="7tm6_olfct_rcpt"/>
</dbReference>
<dbReference type="GO" id="GO:0007165">
    <property type="term" value="P:signal transduction"/>
    <property type="evidence" value="ECO:0007669"/>
    <property type="project" value="UniProtKB-KW"/>
</dbReference>
<comment type="subcellular location">
    <subcellularLocation>
        <location evidence="1 10">Cell membrane</location>
        <topology evidence="1 10">Multi-pass membrane protein</topology>
    </subcellularLocation>
</comment>
<dbReference type="Pfam" id="PF02949">
    <property type="entry name" value="7tm_6"/>
    <property type="match status" value="1"/>
</dbReference>
<evidence type="ECO:0000256" key="10">
    <source>
        <dbReference type="RuleBase" id="RU351113"/>
    </source>
</evidence>
<keyword evidence="4 10" id="KW-0812">Transmembrane</keyword>
<dbReference type="GO" id="GO:0005886">
    <property type="term" value="C:plasma membrane"/>
    <property type="evidence" value="ECO:0007669"/>
    <property type="project" value="UniProtKB-SubCell"/>
</dbReference>
<evidence type="ECO:0000256" key="9">
    <source>
        <dbReference type="ARBA" id="ARBA00023224"/>
    </source>
</evidence>
<keyword evidence="3 10" id="KW-0716">Sensory transduction</keyword>
<sequence>MDTLEKYALRVLEARGLNPVKSSIMSKVNAIFWTIVDGTFVITILMELVSNTSDIFTFVDNFSAITVASQVVTKEIGLLTHQQEFRTVITCLKEFWPKDKFGKQVKAKLDNIESFSKRFLQIYICSVACAVSLYMLKPILEGNKILPIMWVTFCSLEESLYCYIFNYILQVVWAACGLHMLVGFDCLFILLLLCGYCELEQIKHALISLDPDETTDEDDAPLLDLIASLIEQHNRVLNLLKRIQDLLGSLLLLQFVATLLSLCASLFVLTSVDFPPSLPVVSKSLPYIFSVFTQNLIYCVAGQVISDQTLSVADAAYASKWWIKAQPQLRRMILLMILRSQRPEEMTAGGVFALNLETFVAIMKTTGSALAFMNTVYGEEE</sequence>
<keyword evidence="8 10" id="KW-0675">Receptor</keyword>
<comment type="similarity">
    <text evidence="10">Belongs to the insect chemoreceptor superfamily. Heteromeric odorant receptor channel (TC 1.A.69) family.</text>
</comment>
<keyword evidence="2" id="KW-1003">Cell membrane</keyword>
<proteinExistence type="evidence at transcript level"/>
<evidence type="ECO:0000313" key="11">
    <source>
        <dbReference type="EMBL" id="AKC58556.1"/>
    </source>
</evidence>
<feature type="transmembrane region" description="Helical" evidence="10">
    <location>
        <begin position="30"/>
        <end position="49"/>
    </location>
</feature>
<name>A0A0E3U366_9SCAR</name>